<accession>A0ABW4NRY1</accession>
<evidence type="ECO:0000313" key="3">
    <source>
        <dbReference type="Proteomes" id="UP001597285"/>
    </source>
</evidence>
<comment type="caution">
    <text evidence="2">The sequence shown here is derived from an EMBL/GenBank/DDBJ whole genome shotgun (WGS) entry which is preliminary data.</text>
</comment>
<feature type="transmembrane region" description="Helical" evidence="1">
    <location>
        <begin position="172"/>
        <end position="203"/>
    </location>
</feature>
<evidence type="ECO:0000256" key="1">
    <source>
        <dbReference type="SAM" id="Phobius"/>
    </source>
</evidence>
<protein>
    <submittedName>
        <fullName evidence="2">DUF1189 family protein</fullName>
    </submittedName>
</protein>
<evidence type="ECO:0000313" key="2">
    <source>
        <dbReference type="EMBL" id="MFD1800551.1"/>
    </source>
</evidence>
<dbReference type="EMBL" id="JBHUFF010000022">
    <property type="protein sequence ID" value="MFD1800551.1"/>
    <property type="molecule type" value="Genomic_DNA"/>
</dbReference>
<keyword evidence="1" id="KW-0812">Transmembrane</keyword>
<organism evidence="2 3">
    <name type="scientific">Carnobacterium antarcticum</name>
    <dbReference type="NCBI Taxonomy" id="2126436"/>
    <lineage>
        <taxon>Bacteria</taxon>
        <taxon>Bacillati</taxon>
        <taxon>Bacillota</taxon>
        <taxon>Bacilli</taxon>
        <taxon>Lactobacillales</taxon>
        <taxon>Carnobacteriaceae</taxon>
        <taxon>Carnobacterium</taxon>
    </lineage>
</organism>
<sequence>MKTDQFPLNYFKSIWTPKGSFKGRHQLNWFQLIVVLFFVNGLLMIPVALNYVKMDHYPIEGSYPHAFGLIDESVVSELNQAAVTAGTLQIDNEVEWITDNGIVSVNVSDSAVQQSLKAENALVFSENGFYLKDGDLPVSKIQYTKDFDLSNATSVQKLKAALSRQWFVQNRLYVVGSLMLLVFSILLISTIFIVFGSAVFLYLTKKSSFSSIKTYKESVNIIENAIGLPTLVALISAVVQFDVVVMLTIQSLGLVLMILMIFYQTRFNDKTIPNKGFGNLGGKMND</sequence>
<name>A0ABW4NRY1_9LACT</name>
<feature type="transmembrane region" description="Helical" evidence="1">
    <location>
        <begin position="243"/>
        <end position="263"/>
    </location>
</feature>
<keyword evidence="1" id="KW-1133">Transmembrane helix</keyword>
<gene>
    <name evidence="2" type="ORF">ACFSBK_11890</name>
</gene>
<keyword evidence="1" id="KW-0472">Membrane</keyword>
<proteinExistence type="predicted"/>
<keyword evidence="3" id="KW-1185">Reference proteome</keyword>
<reference evidence="3" key="1">
    <citation type="journal article" date="2019" name="Int. J. Syst. Evol. Microbiol.">
        <title>The Global Catalogue of Microorganisms (GCM) 10K type strain sequencing project: providing services to taxonomists for standard genome sequencing and annotation.</title>
        <authorList>
            <consortium name="The Broad Institute Genomics Platform"/>
            <consortium name="The Broad Institute Genome Sequencing Center for Infectious Disease"/>
            <person name="Wu L."/>
            <person name="Ma J."/>
        </authorList>
    </citation>
    <scope>NUCLEOTIDE SEQUENCE [LARGE SCALE GENOMIC DNA]</scope>
    <source>
        <strain evidence="3">KCTC 42143</strain>
    </source>
</reference>
<dbReference type="Proteomes" id="UP001597285">
    <property type="component" value="Unassembled WGS sequence"/>
</dbReference>
<dbReference type="RefSeq" id="WP_058918693.1">
    <property type="nucleotide sequence ID" value="NZ_JBHSQC010000002.1"/>
</dbReference>
<feature type="transmembrane region" description="Helical" evidence="1">
    <location>
        <begin position="29"/>
        <end position="52"/>
    </location>
</feature>